<dbReference type="Pfam" id="PF00072">
    <property type="entry name" value="Response_reg"/>
    <property type="match status" value="1"/>
</dbReference>
<dbReference type="Gene3D" id="3.20.20.450">
    <property type="entry name" value="EAL domain"/>
    <property type="match status" value="1"/>
</dbReference>
<dbReference type="GO" id="GO:0000160">
    <property type="term" value="P:phosphorelay signal transduction system"/>
    <property type="evidence" value="ECO:0007669"/>
    <property type="project" value="InterPro"/>
</dbReference>
<feature type="compositionally biased region" description="Pro residues" evidence="2">
    <location>
        <begin position="140"/>
        <end position="151"/>
    </location>
</feature>
<dbReference type="CDD" id="cd01948">
    <property type="entry name" value="EAL"/>
    <property type="match status" value="1"/>
</dbReference>
<dbReference type="PROSITE" id="PS50110">
    <property type="entry name" value="RESPONSE_REGULATORY"/>
    <property type="match status" value="1"/>
</dbReference>
<dbReference type="PANTHER" id="PTHR33121">
    <property type="entry name" value="CYCLIC DI-GMP PHOSPHODIESTERASE PDEF"/>
    <property type="match status" value="1"/>
</dbReference>
<proteinExistence type="predicted"/>
<reference evidence="5 6" key="1">
    <citation type="journal article" date="2020" name="Microorganisms">
        <title>Osmotic Adaptation and Compatible Solute Biosynthesis of Phototrophic Bacteria as Revealed from Genome Analyses.</title>
        <authorList>
            <person name="Imhoff J.F."/>
            <person name="Rahn T."/>
            <person name="Kunzel S."/>
            <person name="Keller A."/>
            <person name="Neulinger S.C."/>
        </authorList>
    </citation>
    <scope>NUCLEOTIDE SEQUENCE [LARGE SCALE GENOMIC DNA]</scope>
    <source>
        <strain evidence="5 6">DSM 25653</strain>
    </source>
</reference>
<dbReference type="InterPro" id="IPR035919">
    <property type="entry name" value="EAL_sf"/>
</dbReference>
<feature type="region of interest" description="Disordered" evidence="2">
    <location>
        <begin position="129"/>
        <end position="151"/>
    </location>
</feature>
<evidence type="ECO:0000256" key="1">
    <source>
        <dbReference type="PROSITE-ProRule" id="PRU00169"/>
    </source>
</evidence>
<dbReference type="Proteomes" id="UP001138768">
    <property type="component" value="Unassembled WGS sequence"/>
</dbReference>
<dbReference type="Gene3D" id="3.40.50.2300">
    <property type="match status" value="1"/>
</dbReference>
<dbReference type="InterPro" id="IPR011006">
    <property type="entry name" value="CheY-like_superfamily"/>
</dbReference>
<evidence type="ECO:0000313" key="5">
    <source>
        <dbReference type="EMBL" id="MBK1620988.1"/>
    </source>
</evidence>
<dbReference type="RefSeq" id="WP_200248860.1">
    <property type="nucleotide sequence ID" value="NZ_NRRY01000055.1"/>
</dbReference>
<feature type="domain" description="EAL" evidence="4">
    <location>
        <begin position="149"/>
        <end position="404"/>
    </location>
</feature>
<feature type="modified residue" description="4-aspartylphosphate" evidence="1">
    <location>
        <position position="51"/>
    </location>
</feature>
<evidence type="ECO:0008006" key="7">
    <source>
        <dbReference type="Google" id="ProtNLM"/>
    </source>
</evidence>
<dbReference type="SUPFAM" id="SSF141868">
    <property type="entry name" value="EAL domain-like"/>
    <property type="match status" value="1"/>
</dbReference>
<keyword evidence="6" id="KW-1185">Reference proteome</keyword>
<dbReference type="PROSITE" id="PS50883">
    <property type="entry name" value="EAL"/>
    <property type="match status" value="1"/>
</dbReference>
<accession>A0A9X0WDG3</accession>
<feature type="domain" description="Response regulatory" evidence="3">
    <location>
        <begin position="2"/>
        <end position="121"/>
    </location>
</feature>
<dbReference type="SUPFAM" id="SSF52172">
    <property type="entry name" value="CheY-like"/>
    <property type="match status" value="1"/>
</dbReference>
<dbReference type="AlphaFoldDB" id="A0A9X0WDG3"/>
<dbReference type="EMBL" id="NRRY01000055">
    <property type="protein sequence ID" value="MBK1620988.1"/>
    <property type="molecule type" value="Genomic_DNA"/>
</dbReference>
<sequence>MLITCLDDDPRVEPLLRRMLGRIGHTFRFNSSISAFKAELSEQPPDLVLLDLGLGQETGVDVIHWLAENNIRQPLVLISGRGDGLLDTTRRIANSRGIPIRGIINKARLASELPALLDDLESMPLMPEADAPEQDEAAPDPAPRSSTPPPQLDAALLQSLVTKGDKDTLVPYLQPIVSLADGSLRGAEVLARLRLPDGSMLDASNFIALAENQDLLYSITESLFRTVVAHRTRLSALNFDFLAVNLSAGCLRDQRTISLVRALISTLNTLCEVQVEITETAVSRSPQQIQSLAARLKLAGTRLVIDDFGTGYSSMRALAELPFEILKIDLSFVSEMFDSPKSLQLLRAIIGFGRNLDLQLVAEGVETEAQREVLVSEGVPLAQGYLFGEPMPISRFIQRFSNDPLQAGINHLSTAL</sequence>
<dbReference type="PANTHER" id="PTHR33121:SF70">
    <property type="entry name" value="SIGNALING PROTEIN YKOW"/>
    <property type="match status" value="1"/>
</dbReference>
<dbReference type="Pfam" id="PF00563">
    <property type="entry name" value="EAL"/>
    <property type="match status" value="1"/>
</dbReference>
<dbReference type="InterPro" id="IPR001633">
    <property type="entry name" value="EAL_dom"/>
</dbReference>
<evidence type="ECO:0000259" key="3">
    <source>
        <dbReference type="PROSITE" id="PS50110"/>
    </source>
</evidence>
<dbReference type="SMART" id="SM00052">
    <property type="entry name" value="EAL"/>
    <property type="match status" value="1"/>
</dbReference>
<name>A0A9X0WDG3_9GAMM</name>
<evidence type="ECO:0000256" key="2">
    <source>
        <dbReference type="SAM" id="MobiDB-lite"/>
    </source>
</evidence>
<dbReference type="GO" id="GO:0071111">
    <property type="term" value="F:cyclic-guanylate-specific phosphodiesterase activity"/>
    <property type="evidence" value="ECO:0007669"/>
    <property type="project" value="InterPro"/>
</dbReference>
<keyword evidence="1" id="KW-0597">Phosphoprotein</keyword>
<protein>
    <recommendedName>
        <fullName evidence="7">EAL domain-containing protein</fullName>
    </recommendedName>
</protein>
<evidence type="ECO:0000313" key="6">
    <source>
        <dbReference type="Proteomes" id="UP001138768"/>
    </source>
</evidence>
<gene>
    <name evidence="5" type="ORF">CKO42_21695</name>
</gene>
<comment type="caution">
    <text evidence="5">The sequence shown here is derived from an EMBL/GenBank/DDBJ whole genome shotgun (WGS) entry which is preliminary data.</text>
</comment>
<organism evidence="5 6">
    <name type="scientific">Lamprobacter modestohalophilus</name>
    <dbReference type="NCBI Taxonomy" id="1064514"/>
    <lineage>
        <taxon>Bacteria</taxon>
        <taxon>Pseudomonadati</taxon>
        <taxon>Pseudomonadota</taxon>
        <taxon>Gammaproteobacteria</taxon>
        <taxon>Chromatiales</taxon>
        <taxon>Chromatiaceae</taxon>
        <taxon>Lamprobacter</taxon>
    </lineage>
</organism>
<dbReference type="InterPro" id="IPR001789">
    <property type="entry name" value="Sig_transdc_resp-reg_receiver"/>
</dbReference>
<dbReference type="InterPro" id="IPR050706">
    <property type="entry name" value="Cyclic-di-GMP_PDE-like"/>
</dbReference>
<evidence type="ECO:0000259" key="4">
    <source>
        <dbReference type="PROSITE" id="PS50883"/>
    </source>
</evidence>